<evidence type="ECO:0000313" key="4">
    <source>
        <dbReference type="Proteomes" id="UP000676601"/>
    </source>
</evidence>
<dbReference type="InterPro" id="IPR055080">
    <property type="entry name" value="Gal80p-like_C"/>
</dbReference>
<dbReference type="SUPFAM" id="SSF51735">
    <property type="entry name" value="NAD(P)-binding Rossmann-fold domains"/>
    <property type="match status" value="1"/>
</dbReference>
<organism evidence="3 4">
    <name type="scientific">Paenibacillus cineris</name>
    <dbReference type="NCBI Taxonomy" id="237530"/>
    <lineage>
        <taxon>Bacteria</taxon>
        <taxon>Bacillati</taxon>
        <taxon>Bacillota</taxon>
        <taxon>Bacilli</taxon>
        <taxon>Bacillales</taxon>
        <taxon>Paenibacillaceae</taxon>
        <taxon>Paenibacillus</taxon>
    </lineage>
</organism>
<evidence type="ECO:0000313" key="3">
    <source>
        <dbReference type="EMBL" id="GIO54325.1"/>
    </source>
</evidence>
<keyword evidence="4" id="KW-1185">Reference proteome</keyword>
<dbReference type="InterPro" id="IPR051317">
    <property type="entry name" value="Gfo/Idh/MocA_oxidoreduct"/>
</dbReference>
<dbReference type="SUPFAM" id="SSF55347">
    <property type="entry name" value="Glyceraldehyde-3-phosphate dehydrogenase-like, C-terminal domain"/>
    <property type="match status" value="1"/>
</dbReference>
<dbReference type="Gene3D" id="3.40.50.720">
    <property type="entry name" value="NAD(P)-binding Rossmann-like Domain"/>
    <property type="match status" value="1"/>
</dbReference>
<gene>
    <name evidence="3" type="primary">mmyG</name>
    <name evidence="3" type="ORF">J21TS7_26430</name>
</gene>
<dbReference type="InterPro" id="IPR000683">
    <property type="entry name" value="Gfo/Idh/MocA-like_OxRdtase_N"/>
</dbReference>
<feature type="domain" description="Gfo/Idh/MocA-like oxidoreductase N-terminal" evidence="1">
    <location>
        <begin position="8"/>
        <end position="128"/>
    </location>
</feature>
<evidence type="ECO:0000259" key="1">
    <source>
        <dbReference type="Pfam" id="PF01408"/>
    </source>
</evidence>
<evidence type="ECO:0000259" key="2">
    <source>
        <dbReference type="Pfam" id="PF22685"/>
    </source>
</evidence>
<dbReference type="Pfam" id="PF01408">
    <property type="entry name" value="GFO_IDH_MocA"/>
    <property type="match status" value="1"/>
</dbReference>
<reference evidence="3 4" key="1">
    <citation type="submission" date="2021-03" db="EMBL/GenBank/DDBJ databases">
        <title>Antimicrobial resistance genes in bacteria isolated from Japanese honey, and their potential for conferring macrolide and lincosamide resistance in the American foulbrood pathogen Paenibacillus larvae.</title>
        <authorList>
            <person name="Okamoto M."/>
            <person name="Kumagai M."/>
            <person name="Kanamori H."/>
            <person name="Takamatsu D."/>
        </authorList>
    </citation>
    <scope>NUCLEOTIDE SEQUENCE [LARGE SCALE GENOMIC DNA]</scope>
    <source>
        <strain evidence="3 4">J21TS7</strain>
    </source>
</reference>
<sequence length="376" mass="40698">MNINHQPLRVGIIGAGLNGAWGGLAHLPALKALPEFMVTAVGTSRQESAEASADHFGVEHAFSDPLELALHPEVDLVTVSVRVPEHDRLIRAALEAGKHVYSEFPLGRTTAESAALLQAARDRGVRHFAGLQSRANPVIRYVRELLAEGYVGDVLAVHVNYAIPTYPIRSKQIDQSHVYLLDEANGANQLTIAGGHLLDGIMYLFGPFSEISAILKTQTRQVPVEETGEIIRASAPDHVVVSGILPGQAVFSSQIRNAHVGSFAIEINGTKGDLHIRSRQNFMFQIDDLIVLGTQGRGELKELTLPGHLHLPPAELMGTPAYNVAGIYQQIHRDLANDTHEAPDFQTALAVHELLDQVRKAGETGATVRLEPGYAV</sequence>
<dbReference type="Proteomes" id="UP000676601">
    <property type="component" value="Unassembled WGS sequence"/>
</dbReference>
<dbReference type="PANTHER" id="PTHR43708">
    <property type="entry name" value="CONSERVED EXPRESSED OXIDOREDUCTASE (EUROFUNG)"/>
    <property type="match status" value="1"/>
</dbReference>
<dbReference type="EMBL" id="BORU01000001">
    <property type="protein sequence ID" value="GIO54325.1"/>
    <property type="molecule type" value="Genomic_DNA"/>
</dbReference>
<accession>A0ABQ4LD51</accession>
<dbReference type="RefSeq" id="WP_244879282.1">
    <property type="nucleotide sequence ID" value="NZ_BORU01000001.1"/>
</dbReference>
<protein>
    <submittedName>
        <fullName evidence="3">Oxidoreductase</fullName>
    </submittedName>
</protein>
<comment type="caution">
    <text evidence="3">The sequence shown here is derived from an EMBL/GenBank/DDBJ whole genome shotgun (WGS) entry which is preliminary data.</text>
</comment>
<dbReference type="InterPro" id="IPR036291">
    <property type="entry name" value="NAD(P)-bd_dom_sf"/>
</dbReference>
<feature type="domain" description="Gal80p-like C-terminal" evidence="2">
    <location>
        <begin position="137"/>
        <end position="278"/>
    </location>
</feature>
<name>A0ABQ4LD51_9BACL</name>
<dbReference type="Gene3D" id="3.30.360.10">
    <property type="entry name" value="Dihydrodipicolinate Reductase, domain 2"/>
    <property type="match status" value="1"/>
</dbReference>
<proteinExistence type="predicted"/>
<dbReference type="Pfam" id="PF22685">
    <property type="entry name" value="Gal80p_C-like"/>
    <property type="match status" value="1"/>
</dbReference>
<dbReference type="PANTHER" id="PTHR43708:SF1">
    <property type="entry name" value="GALACTOSE_LACTOSE METABOLISM REGULATORY PROTEIN GAL80"/>
    <property type="match status" value="1"/>
</dbReference>